<dbReference type="InterPro" id="IPR011009">
    <property type="entry name" value="Kinase-like_dom_sf"/>
</dbReference>
<sequence>MQPQKVSYDSFEVIEELEGGAQGRTFYVKLIETGVPYAMKRINYMKKSDKERAEKEIAQMKKLESKFTVRLVYTFQDRTDMFLVTEYCENGDLRKVITELQQVPEEERVMRVWAIFGQMIRALEFLHCNGVIHRDIKPANIFVMIDGSVRLGDFGLARDVEGDYYLKEEGTKVYMAAEVFKFKRMDYSTDIFAIGIVTTELLTGHHPFQAPNELAMIEKIKSGQHSELPEFVPKELKELITAMLSLDSKRRPTTKQIMQQSVIKMYLRMQEEKERMQEEKEKQQNEIALLKQQLSKKHHKSNTSQTKQQSISTKPKVTSEPKIMIEPPVTQATVTQVRNVLSLVESEVLQDVEVNGDTYTNKNHILCTLLYNPVMNKGIVKLEVLRVKYLQGLGIADESVRYGRNEWPWDRGKDKIVYYQYNGDIQHNGSDYGIGGNSGFSDGCRIGMELNMESNPRSLTFFIDDKEQPNFIINIPKAVRIFCYIPWKGSSFKIIKFEFLSTPTARHGEGSRALEYGKYWKR</sequence>
<keyword evidence="4" id="KW-0547">Nucleotide-binding</keyword>
<comment type="catalytic activity">
    <reaction evidence="8">
        <text>L-seryl-[protein] + ATP = O-phospho-L-seryl-[protein] + ADP + H(+)</text>
        <dbReference type="Rhea" id="RHEA:17989"/>
        <dbReference type="Rhea" id="RHEA-COMP:9863"/>
        <dbReference type="Rhea" id="RHEA-COMP:11604"/>
        <dbReference type="ChEBI" id="CHEBI:15378"/>
        <dbReference type="ChEBI" id="CHEBI:29999"/>
        <dbReference type="ChEBI" id="CHEBI:30616"/>
        <dbReference type="ChEBI" id="CHEBI:83421"/>
        <dbReference type="ChEBI" id="CHEBI:456216"/>
        <dbReference type="EC" id="2.7.11.1"/>
    </reaction>
</comment>
<name>A0A5J4VRM0_9EUKA</name>
<dbReference type="PANTHER" id="PTHR44899:SF3">
    <property type="entry name" value="SERINE_THREONINE-PROTEIN KINASE NEK1"/>
    <property type="match status" value="1"/>
</dbReference>
<proteinExistence type="predicted"/>
<dbReference type="PROSITE" id="PS50011">
    <property type="entry name" value="PROTEIN_KINASE_DOM"/>
    <property type="match status" value="1"/>
</dbReference>
<feature type="region of interest" description="Disordered" evidence="9">
    <location>
        <begin position="293"/>
        <end position="319"/>
    </location>
</feature>
<dbReference type="Pfam" id="PF00069">
    <property type="entry name" value="Pkinase"/>
    <property type="match status" value="1"/>
</dbReference>
<dbReference type="AlphaFoldDB" id="A0A5J4VRM0"/>
<dbReference type="InterPro" id="IPR043136">
    <property type="entry name" value="B30.2/SPRY_sf"/>
</dbReference>
<comment type="catalytic activity">
    <reaction evidence="7">
        <text>L-threonyl-[protein] + ATP = O-phospho-L-threonyl-[protein] + ADP + H(+)</text>
        <dbReference type="Rhea" id="RHEA:46608"/>
        <dbReference type="Rhea" id="RHEA-COMP:11060"/>
        <dbReference type="Rhea" id="RHEA-COMP:11605"/>
        <dbReference type="ChEBI" id="CHEBI:15378"/>
        <dbReference type="ChEBI" id="CHEBI:30013"/>
        <dbReference type="ChEBI" id="CHEBI:30616"/>
        <dbReference type="ChEBI" id="CHEBI:61977"/>
        <dbReference type="ChEBI" id="CHEBI:456216"/>
        <dbReference type="EC" id="2.7.11.1"/>
    </reaction>
</comment>
<evidence type="ECO:0000256" key="5">
    <source>
        <dbReference type="ARBA" id="ARBA00022777"/>
    </source>
</evidence>
<dbReference type="EMBL" id="SNRW01005358">
    <property type="protein sequence ID" value="KAA6385234.1"/>
    <property type="molecule type" value="Genomic_DNA"/>
</dbReference>
<reference evidence="11 12" key="1">
    <citation type="submission" date="2019-03" db="EMBL/GenBank/DDBJ databases">
        <title>Single cell metagenomics reveals metabolic interactions within the superorganism composed of flagellate Streblomastix strix and complex community of Bacteroidetes bacteria on its surface.</title>
        <authorList>
            <person name="Treitli S.C."/>
            <person name="Kolisko M."/>
            <person name="Husnik F."/>
            <person name="Keeling P."/>
            <person name="Hampl V."/>
        </authorList>
    </citation>
    <scope>NUCLEOTIDE SEQUENCE [LARGE SCALE GENOMIC DNA]</scope>
    <source>
        <strain evidence="11">ST1C</strain>
    </source>
</reference>
<evidence type="ECO:0000259" key="10">
    <source>
        <dbReference type="PROSITE" id="PS50011"/>
    </source>
</evidence>
<evidence type="ECO:0000256" key="2">
    <source>
        <dbReference type="ARBA" id="ARBA00022527"/>
    </source>
</evidence>
<keyword evidence="5 11" id="KW-0418">Kinase</keyword>
<evidence type="ECO:0000256" key="8">
    <source>
        <dbReference type="ARBA" id="ARBA00048679"/>
    </source>
</evidence>
<dbReference type="EC" id="2.7.11.1" evidence="1"/>
<dbReference type="Proteomes" id="UP000324800">
    <property type="component" value="Unassembled WGS sequence"/>
</dbReference>
<dbReference type="PROSITE" id="PS00108">
    <property type="entry name" value="PROTEIN_KINASE_ST"/>
    <property type="match status" value="1"/>
</dbReference>
<evidence type="ECO:0000313" key="12">
    <source>
        <dbReference type="Proteomes" id="UP000324800"/>
    </source>
</evidence>
<dbReference type="GO" id="GO:0005524">
    <property type="term" value="F:ATP binding"/>
    <property type="evidence" value="ECO:0007669"/>
    <property type="project" value="UniProtKB-KW"/>
</dbReference>
<dbReference type="SMART" id="SM00220">
    <property type="entry name" value="S_TKc"/>
    <property type="match status" value="1"/>
</dbReference>
<dbReference type="InterPro" id="IPR008271">
    <property type="entry name" value="Ser/Thr_kinase_AS"/>
</dbReference>
<organism evidence="11 12">
    <name type="scientific">Streblomastix strix</name>
    <dbReference type="NCBI Taxonomy" id="222440"/>
    <lineage>
        <taxon>Eukaryota</taxon>
        <taxon>Metamonada</taxon>
        <taxon>Preaxostyla</taxon>
        <taxon>Oxymonadida</taxon>
        <taxon>Streblomastigidae</taxon>
        <taxon>Streblomastix</taxon>
    </lineage>
</organism>
<keyword evidence="2" id="KW-0723">Serine/threonine-protein kinase</keyword>
<dbReference type="Gene3D" id="1.10.510.10">
    <property type="entry name" value="Transferase(Phosphotransferase) domain 1"/>
    <property type="match status" value="1"/>
</dbReference>
<dbReference type="InterPro" id="IPR051131">
    <property type="entry name" value="NEK_Ser/Thr_kinase_NIMA"/>
</dbReference>
<evidence type="ECO:0000256" key="1">
    <source>
        <dbReference type="ARBA" id="ARBA00012513"/>
    </source>
</evidence>
<dbReference type="Gene3D" id="2.60.120.920">
    <property type="match status" value="1"/>
</dbReference>
<dbReference type="InterPro" id="IPR000719">
    <property type="entry name" value="Prot_kinase_dom"/>
</dbReference>
<dbReference type="SUPFAM" id="SSF56112">
    <property type="entry name" value="Protein kinase-like (PK-like)"/>
    <property type="match status" value="1"/>
</dbReference>
<evidence type="ECO:0000256" key="9">
    <source>
        <dbReference type="SAM" id="MobiDB-lite"/>
    </source>
</evidence>
<keyword evidence="3" id="KW-0808">Transferase</keyword>
<protein>
    <recommendedName>
        <fullName evidence="1">non-specific serine/threonine protein kinase</fullName>
        <ecNumber evidence="1">2.7.11.1</ecNumber>
    </recommendedName>
</protein>
<dbReference type="PANTHER" id="PTHR44899">
    <property type="entry name" value="CAMK FAMILY PROTEIN KINASE"/>
    <property type="match status" value="1"/>
</dbReference>
<evidence type="ECO:0000256" key="7">
    <source>
        <dbReference type="ARBA" id="ARBA00047899"/>
    </source>
</evidence>
<accession>A0A5J4VRM0</accession>
<gene>
    <name evidence="11" type="ORF">EZS28_019239</name>
</gene>
<evidence type="ECO:0000256" key="4">
    <source>
        <dbReference type="ARBA" id="ARBA00022741"/>
    </source>
</evidence>
<evidence type="ECO:0000313" key="11">
    <source>
        <dbReference type="EMBL" id="KAA6385234.1"/>
    </source>
</evidence>
<evidence type="ECO:0000256" key="6">
    <source>
        <dbReference type="ARBA" id="ARBA00022840"/>
    </source>
</evidence>
<dbReference type="GO" id="GO:0004674">
    <property type="term" value="F:protein serine/threonine kinase activity"/>
    <property type="evidence" value="ECO:0007669"/>
    <property type="project" value="UniProtKB-KW"/>
</dbReference>
<keyword evidence="6" id="KW-0067">ATP-binding</keyword>
<comment type="caution">
    <text evidence="11">The sequence shown here is derived from an EMBL/GenBank/DDBJ whole genome shotgun (WGS) entry which is preliminary data.</text>
</comment>
<feature type="compositionally biased region" description="Polar residues" evidence="9">
    <location>
        <begin position="302"/>
        <end position="316"/>
    </location>
</feature>
<evidence type="ECO:0000256" key="3">
    <source>
        <dbReference type="ARBA" id="ARBA00022679"/>
    </source>
</evidence>
<feature type="domain" description="Protein kinase" evidence="10">
    <location>
        <begin position="11"/>
        <end position="263"/>
    </location>
</feature>